<dbReference type="Pfam" id="PF01395">
    <property type="entry name" value="PBP_GOBP"/>
    <property type="match status" value="1"/>
</dbReference>
<name>A0A166IGR0_9HEMI</name>
<feature type="chain" id="PRO_5007875216" evidence="5">
    <location>
        <begin position="19"/>
        <end position="213"/>
    </location>
</feature>
<feature type="region of interest" description="Disordered" evidence="4">
    <location>
        <begin position="71"/>
        <end position="98"/>
    </location>
</feature>
<dbReference type="GO" id="GO:0005576">
    <property type="term" value="C:extracellular region"/>
    <property type="evidence" value="ECO:0007669"/>
    <property type="project" value="UniProtKB-SubCell"/>
</dbReference>
<dbReference type="InterPro" id="IPR006170">
    <property type="entry name" value="PBP/GOBP"/>
</dbReference>
<accession>A0A166IGR0</accession>
<evidence type="ECO:0000256" key="2">
    <source>
        <dbReference type="ARBA" id="ARBA00008098"/>
    </source>
</evidence>
<comment type="similarity">
    <text evidence="2">Belongs to the PBP/GOBP family.</text>
</comment>
<dbReference type="InterPro" id="IPR052295">
    <property type="entry name" value="Odorant-binding_protein"/>
</dbReference>
<feature type="signal peptide" evidence="5">
    <location>
        <begin position="1"/>
        <end position="18"/>
    </location>
</feature>
<evidence type="ECO:0000256" key="1">
    <source>
        <dbReference type="ARBA" id="ARBA00004613"/>
    </source>
</evidence>
<comment type="subcellular location">
    <subcellularLocation>
        <location evidence="1">Secreted</location>
    </subcellularLocation>
</comment>
<dbReference type="AlphaFoldDB" id="A0A166IGR0"/>
<dbReference type="Gene3D" id="1.10.238.270">
    <property type="match status" value="1"/>
</dbReference>
<keyword evidence="5" id="KW-0732">Signal</keyword>
<gene>
    <name evidence="6" type="primary">OBP23</name>
</gene>
<organism evidence="6">
    <name type="scientific">Adelphocoris suturalis</name>
    <dbReference type="NCBI Taxonomy" id="323751"/>
    <lineage>
        <taxon>Eukaryota</taxon>
        <taxon>Metazoa</taxon>
        <taxon>Ecdysozoa</taxon>
        <taxon>Arthropoda</taxon>
        <taxon>Hexapoda</taxon>
        <taxon>Insecta</taxon>
        <taxon>Pterygota</taxon>
        <taxon>Neoptera</taxon>
        <taxon>Paraneoptera</taxon>
        <taxon>Hemiptera</taxon>
        <taxon>Heteroptera</taxon>
        <taxon>Panheteroptera</taxon>
        <taxon>Cimicomorpha</taxon>
        <taxon>Miridae</taxon>
        <taxon>Mirini</taxon>
        <taxon>Adelphocoris</taxon>
    </lineage>
</organism>
<sequence>MFAITAALSLLLLNVAIAHPGHFDEDPECRPPHHHRLEEKDCCKIPNLFSNSRDEMHELVHKCFEEAGIKKHGHHDHHGPPPPPGLGLPPPPPPPPKNDSKFDCVEQCFLKNLELINEEGEVKVDELKALIAEKFTGDWASVGSSTIEKCLEKSKTEENDSSKCKAGSKRILICLARESFLSCPASEWTESDVCTAAKDRLEKCPHAPPPMNN</sequence>
<keyword evidence="3" id="KW-0964">Secreted</keyword>
<evidence type="ECO:0000256" key="5">
    <source>
        <dbReference type="SAM" id="SignalP"/>
    </source>
</evidence>
<dbReference type="PANTHER" id="PTHR21066">
    <property type="entry name" value="ODORANT-BINDING PROTEIN 59A-RELATED"/>
    <property type="match status" value="1"/>
</dbReference>
<dbReference type="SUPFAM" id="SSF47565">
    <property type="entry name" value="Insect pheromone/odorant-binding proteins"/>
    <property type="match status" value="1"/>
</dbReference>
<evidence type="ECO:0000256" key="3">
    <source>
        <dbReference type="ARBA" id="ARBA00022525"/>
    </source>
</evidence>
<reference evidence="6" key="1">
    <citation type="submission" date="2015-07" db="EMBL/GenBank/DDBJ databases">
        <authorList>
            <person name="Cajimat M.N.B."/>
            <person name="Milazzo M.L."/>
            <person name="Fulhorst C.F."/>
        </authorList>
    </citation>
    <scope>NUCLEOTIDE SEQUENCE</scope>
</reference>
<evidence type="ECO:0000256" key="4">
    <source>
        <dbReference type="SAM" id="MobiDB-lite"/>
    </source>
</evidence>
<dbReference type="InterPro" id="IPR036728">
    <property type="entry name" value="PBP_GOBP_sf"/>
</dbReference>
<protein>
    <submittedName>
        <fullName evidence="6">Odorant-binding protein 23</fullName>
    </submittedName>
</protein>
<reference evidence="6" key="2">
    <citation type="journal article" date="2016" name="Comp. Biochem. Physiol. Part D Genomics Proteomics">
        <title>Odorant-binding and chemosensory proteins identified in the antennal transcriptome of Adelphocoris suturalis Jakovlev.</title>
        <authorList>
            <person name="Cui H.H."/>
            <person name="Gu S.H."/>
            <person name="Zhu X.Q."/>
            <person name="Wei Y."/>
            <person name="Liu H.W."/>
            <person name="Khalid H.D."/>
            <person name="Guo Y.Y."/>
            <person name="Zhang Y.J."/>
        </authorList>
    </citation>
    <scope>NUCLEOTIDE SEQUENCE</scope>
</reference>
<dbReference type="GO" id="GO:0005549">
    <property type="term" value="F:odorant binding"/>
    <property type="evidence" value="ECO:0007669"/>
    <property type="project" value="InterPro"/>
</dbReference>
<dbReference type="EMBL" id="KT347579">
    <property type="protein sequence ID" value="ANA10240.1"/>
    <property type="molecule type" value="mRNA"/>
</dbReference>
<feature type="compositionally biased region" description="Pro residues" evidence="4">
    <location>
        <begin position="80"/>
        <end position="97"/>
    </location>
</feature>
<proteinExistence type="evidence at transcript level"/>
<evidence type="ECO:0000313" key="6">
    <source>
        <dbReference type="EMBL" id="ANA10240.1"/>
    </source>
</evidence>